<keyword evidence="1" id="KW-0547">Nucleotide-binding</keyword>
<evidence type="ECO:0000259" key="3">
    <source>
        <dbReference type="Pfam" id="PF00501"/>
    </source>
</evidence>
<proteinExistence type="predicted"/>
<dbReference type="Pfam" id="PF00501">
    <property type="entry name" value="AMP-binding"/>
    <property type="match status" value="1"/>
</dbReference>
<evidence type="ECO:0000256" key="2">
    <source>
        <dbReference type="ARBA" id="ARBA00022840"/>
    </source>
</evidence>
<dbReference type="PANTHER" id="PTHR43272">
    <property type="entry name" value="LONG-CHAIN-FATTY-ACID--COA LIGASE"/>
    <property type="match status" value="1"/>
</dbReference>
<keyword evidence="4" id="KW-0436">Ligase</keyword>
<dbReference type="PANTHER" id="PTHR43272:SF33">
    <property type="entry name" value="AMP-BINDING DOMAIN-CONTAINING PROTEIN-RELATED"/>
    <property type="match status" value="1"/>
</dbReference>
<reference evidence="4" key="1">
    <citation type="submission" date="2020-04" db="EMBL/GenBank/DDBJ databases">
        <title>Deep metagenomics examines the oral microbiome during advanced dental caries in children, revealing novel taxa and co-occurrences with host molecules.</title>
        <authorList>
            <person name="Baker J.L."/>
            <person name="Morton J.T."/>
            <person name="Dinis M."/>
            <person name="Alvarez R."/>
            <person name="Tran N.C."/>
            <person name="Knight R."/>
            <person name="Edlund A."/>
        </authorList>
    </citation>
    <scope>NUCLEOTIDE SEQUENCE</scope>
    <source>
        <strain evidence="4">JCVI_34_bin.1</strain>
    </source>
</reference>
<dbReference type="InterPro" id="IPR042099">
    <property type="entry name" value="ANL_N_sf"/>
</dbReference>
<dbReference type="CDD" id="cd05907">
    <property type="entry name" value="VL_LC_FACS_like"/>
    <property type="match status" value="1"/>
</dbReference>
<dbReference type="Proteomes" id="UP000704068">
    <property type="component" value="Unassembled WGS sequence"/>
</dbReference>
<dbReference type="InterPro" id="IPR000873">
    <property type="entry name" value="AMP-dep_synth/lig_dom"/>
</dbReference>
<evidence type="ECO:0000313" key="5">
    <source>
        <dbReference type="Proteomes" id="UP000704068"/>
    </source>
</evidence>
<dbReference type="Gene3D" id="3.40.50.12780">
    <property type="entry name" value="N-terminal domain of ligase-like"/>
    <property type="match status" value="1"/>
</dbReference>
<dbReference type="Pfam" id="PF23562">
    <property type="entry name" value="AMP-binding_C_3"/>
    <property type="match status" value="1"/>
</dbReference>
<dbReference type="InterPro" id="IPR020845">
    <property type="entry name" value="AMP-binding_CS"/>
</dbReference>
<dbReference type="AlphaFoldDB" id="A0A929RWU8"/>
<dbReference type="SUPFAM" id="SSF56801">
    <property type="entry name" value="Acetyl-CoA synthetase-like"/>
    <property type="match status" value="1"/>
</dbReference>
<dbReference type="PROSITE" id="PS00455">
    <property type="entry name" value="AMP_BINDING"/>
    <property type="match status" value="1"/>
</dbReference>
<accession>A0A929RWU8</accession>
<keyword evidence="2" id="KW-0067">ATP-binding</keyword>
<evidence type="ECO:0000256" key="1">
    <source>
        <dbReference type="ARBA" id="ARBA00022741"/>
    </source>
</evidence>
<protein>
    <submittedName>
        <fullName evidence="4">Long-chain fatty acid--CoA ligase</fullName>
    </submittedName>
</protein>
<comment type="caution">
    <text evidence="4">The sequence shown here is derived from an EMBL/GenBank/DDBJ whole genome shotgun (WGS) entry which is preliminary data.</text>
</comment>
<sequence>MVHNIHLSELIHRQAERYGDKTALKHYDYAASVWRDVSWRQFSTRVLRVSYALLALGIGRQERIAVFSQNKPECMYVSFGGYGIRAVTTPFYPSSSGAQITYMMNDAEVRLLFVGEQQQYDVAFSVLSLCKSLERIVIFDKSVKRKETDHLSIYFDEFLDLASPEAARGEYRQRMKEANYDDMADILYTSGTTGNSKGVILTYKMYRGAVYGNGANLPLSPDDIFLNFLPFTHIFERGFSYLGLSAGVCQAINERPADVLKSMQQIRPTCMASVPRLWEKIYQGVQEKIAASPKVQRSLMTDALETGMRYWADYASQQRPAPMMLKLKYKMYDRTVYKLLRKTLGLDRSNFFPTAGAAVSPEVEKFAHAVGLCMLVGYGLTESTATVSNDHKGERSTLGSVGRILPGLELKIGANNEILLRGDTITPGYYKKESATKAVLDADGWFHTGDAGYMKDGELYLTERIKDLFKTSNGKYIAPQQIESKMTIDRYIDQCVVVANERKFVSALIVPDFQALKVYADQNGIAFASHEELCRKPEIVEFLRNRIDTLQQDLSDYERIKHFILLPTPFSVESGELTNTLKVKRNVVYKRYADMIDQLYRKAEQNFKP</sequence>
<evidence type="ECO:0000313" key="4">
    <source>
        <dbReference type="EMBL" id="MBF0969554.1"/>
    </source>
</evidence>
<dbReference type="EMBL" id="JABZGR010000001">
    <property type="protein sequence ID" value="MBF0969554.1"/>
    <property type="molecule type" value="Genomic_DNA"/>
</dbReference>
<organism evidence="4 5">
    <name type="scientific">Alloprevotella tannerae</name>
    <dbReference type="NCBI Taxonomy" id="76122"/>
    <lineage>
        <taxon>Bacteria</taxon>
        <taxon>Pseudomonadati</taxon>
        <taxon>Bacteroidota</taxon>
        <taxon>Bacteroidia</taxon>
        <taxon>Bacteroidales</taxon>
        <taxon>Prevotellaceae</taxon>
        <taxon>Alloprevotella</taxon>
    </lineage>
</organism>
<gene>
    <name evidence="4" type="ORF">HXK21_00720</name>
</gene>
<dbReference type="RefSeq" id="WP_303762547.1">
    <property type="nucleotide sequence ID" value="NZ_JABZGR010000001.1"/>
</dbReference>
<dbReference type="GO" id="GO:0005524">
    <property type="term" value="F:ATP binding"/>
    <property type="evidence" value="ECO:0007669"/>
    <property type="project" value="UniProtKB-KW"/>
</dbReference>
<feature type="domain" description="AMP-dependent synthetase/ligase" evidence="3">
    <location>
        <begin position="12"/>
        <end position="430"/>
    </location>
</feature>
<name>A0A929RWU8_9BACT</name>
<dbReference type="GO" id="GO:0016020">
    <property type="term" value="C:membrane"/>
    <property type="evidence" value="ECO:0007669"/>
    <property type="project" value="TreeGrafter"/>
</dbReference>
<dbReference type="GO" id="GO:0004467">
    <property type="term" value="F:long-chain fatty acid-CoA ligase activity"/>
    <property type="evidence" value="ECO:0007669"/>
    <property type="project" value="TreeGrafter"/>
</dbReference>